<evidence type="ECO:0000313" key="5">
    <source>
        <dbReference type="Proteomes" id="UP000563898"/>
    </source>
</evidence>
<dbReference type="InterPro" id="IPR009057">
    <property type="entry name" value="Homeodomain-like_sf"/>
</dbReference>
<dbReference type="PROSITE" id="PS50977">
    <property type="entry name" value="HTH_TETR_2"/>
    <property type="match status" value="1"/>
</dbReference>
<sequence>MTGRTRGRPPAGQSRDTRERILTATRELLADNGFDRTTVRAVAGRAGVDPALVHHYFGPKKNLVAEALRPPVDLSVVFVDMPTDERAGPEFVRRAIRAWETPELQSHIPGVLRLIASTNHAAGPAQDVPGAIVEVALGGAVRADRRERRLALIASQMFGLLMMRFVIQQPEIVAADRDQLVAQVGPVITHYLTGDLT</sequence>
<dbReference type="Pfam" id="PF00440">
    <property type="entry name" value="TetR_N"/>
    <property type="match status" value="1"/>
</dbReference>
<dbReference type="GO" id="GO:0000976">
    <property type="term" value="F:transcription cis-regulatory region binding"/>
    <property type="evidence" value="ECO:0007669"/>
    <property type="project" value="TreeGrafter"/>
</dbReference>
<dbReference type="InterPro" id="IPR036271">
    <property type="entry name" value="Tet_transcr_reg_TetR-rel_C_sf"/>
</dbReference>
<evidence type="ECO:0000313" key="4">
    <source>
        <dbReference type="EMBL" id="NKY04165.1"/>
    </source>
</evidence>
<dbReference type="Pfam" id="PF17920">
    <property type="entry name" value="TetR_C_16"/>
    <property type="match status" value="1"/>
</dbReference>
<reference evidence="4 5" key="1">
    <citation type="submission" date="2020-04" db="EMBL/GenBank/DDBJ databases">
        <title>MicrobeNet Type strains.</title>
        <authorList>
            <person name="Nicholson A.C."/>
        </authorList>
    </citation>
    <scope>NUCLEOTIDE SEQUENCE [LARGE SCALE GENOMIC DNA]</scope>
    <source>
        <strain evidence="4 5">ATCC BAA-14</strain>
    </source>
</reference>
<evidence type="ECO:0000256" key="2">
    <source>
        <dbReference type="PROSITE-ProRule" id="PRU00335"/>
    </source>
</evidence>
<keyword evidence="1 2" id="KW-0238">DNA-binding</keyword>
<name>A0A846WRI9_9ACTN</name>
<dbReference type="RefSeq" id="WP_006368028.1">
    <property type="nucleotide sequence ID" value="NZ_CP073075.1"/>
</dbReference>
<evidence type="ECO:0000259" key="3">
    <source>
        <dbReference type="PROSITE" id="PS50977"/>
    </source>
</evidence>
<dbReference type="SUPFAM" id="SSF46689">
    <property type="entry name" value="Homeodomain-like"/>
    <property type="match status" value="1"/>
</dbReference>
<dbReference type="GO" id="GO:0003700">
    <property type="term" value="F:DNA-binding transcription factor activity"/>
    <property type="evidence" value="ECO:0007669"/>
    <property type="project" value="TreeGrafter"/>
</dbReference>
<organism evidence="4 5">
    <name type="scientific">Gordonia polyisoprenivorans</name>
    <dbReference type="NCBI Taxonomy" id="84595"/>
    <lineage>
        <taxon>Bacteria</taxon>
        <taxon>Bacillati</taxon>
        <taxon>Actinomycetota</taxon>
        <taxon>Actinomycetes</taxon>
        <taxon>Mycobacteriales</taxon>
        <taxon>Gordoniaceae</taxon>
        <taxon>Gordonia</taxon>
    </lineage>
</organism>
<accession>A0A846WRI9</accession>
<dbReference type="EMBL" id="JAAXPC010000015">
    <property type="protein sequence ID" value="NKY04165.1"/>
    <property type="molecule type" value="Genomic_DNA"/>
</dbReference>
<dbReference type="AlphaFoldDB" id="A0A846WRI9"/>
<dbReference type="PANTHER" id="PTHR30055">
    <property type="entry name" value="HTH-TYPE TRANSCRIPTIONAL REGULATOR RUTR"/>
    <property type="match status" value="1"/>
</dbReference>
<dbReference type="InterPro" id="IPR050109">
    <property type="entry name" value="HTH-type_TetR-like_transc_reg"/>
</dbReference>
<dbReference type="Gene3D" id="1.10.10.60">
    <property type="entry name" value="Homeodomain-like"/>
    <property type="match status" value="1"/>
</dbReference>
<feature type="DNA-binding region" description="H-T-H motif" evidence="2">
    <location>
        <begin position="38"/>
        <end position="57"/>
    </location>
</feature>
<dbReference type="PANTHER" id="PTHR30055:SF235">
    <property type="entry name" value="TRANSCRIPTIONAL REGULATORY PROTEIN"/>
    <property type="match status" value="1"/>
</dbReference>
<dbReference type="InterPro" id="IPR001647">
    <property type="entry name" value="HTH_TetR"/>
</dbReference>
<dbReference type="Proteomes" id="UP000563898">
    <property type="component" value="Unassembled WGS sequence"/>
</dbReference>
<dbReference type="SUPFAM" id="SSF48498">
    <property type="entry name" value="Tetracyclin repressor-like, C-terminal domain"/>
    <property type="match status" value="1"/>
</dbReference>
<comment type="caution">
    <text evidence="4">The sequence shown here is derived from an EMBL/GenBank/DDBJ whole genome shotgun (WGS) entry which is preliminary data.</text>
</comment>
<feature type="domain" description="HTH tetR-type" evidence="3">
    <location>
        <begin position="15"/>
        <end position="75"/>
    </location>
</feature>
<proteinExistence type="predicted"/>
<dbReference type="InterPro" id="IPR041678">
    <property type="entry name" value="TetR_C_16"/>
</dbReference>
<dbReference type="PRINTS" id="PR00455">
    <property type="entry name" value="HTHTETR"/>
</dbReference>
<protein>
    <submittedName>
        <fullName evidence="4">TetR/AcrR family transcriptional regulator</fullName>
    </submittedName>
</protein>
<evidence type="ECO:0000256" key="1">
    <source>
        <dbReference type="ARBA" id="ARBA00023125"/>
    </source>
</evidence>
<dbReference type="Gene3D" id="1.10.357.10">
    <property type="entry name" value="Tetracycline Repressor, domain 2"/>
    <property type="match status" value="1"/>
</dbReference>
<gene>
    <name evidence="4" type="ORF">HGA05_21585</name>
</gene>